<evidence type="ECO:0000313" key="4">
    <source>
        <dbReference type="Proteomes" id="UP000028547"/>
    </source>
</evidence>
<accession>A0A084SQ97</accession>
<feature type="domain" description="Endonuclease/exonuclease/phosphatase" evidence="2">
    <location>
        <begin position="58"/>
        <end position="281"/>
    </location>
</feature>
<dbReference type="RefSeq" id="WP_043401845.1">
    <property type="nucleotide sequence ID" value="NZ_JPMI01000201.1"/>
</dbReference>
<comment type="caution">
    <text evidence="3">The sequence shown here is derived from an EMBL/GenBank/DDBJ whole genome shotgun (WGS) entry which is preliminary data.</text>
</comment>
<dbReference type="Proteomes" id="UP000028547">
    <property type="component" value="Unassembled WGS sequence"/>
</dbReference>
<gene>
    <name evidence="3" type="ORF">Q664_27625</name>
</gene>
<organism evidence="3 4">
    <name type="scientific">Archangium violaceum Cb vi76</name>
    <dbReference type="NCBI Taxonomy" id="1406225"/>
    <lineage>
        <taxon>Bacteria</taxon>
        <taxon>Pseudomonadati</taxon>
        <taxon>Myxococcota</taxon>
        <taxon>Myxococcia</taxon>
        <taxon>Myxococcales</taxon>
        <taxon>Cystobacterineae</taxon>
        <taxon>Archangiaceae</taxon>
        <taxon>Archangium</taxon>
    </lineage>
</organism>
<feature type="signal peptide" evidence="1">
    <location>
        <begin position="1"/>
        <end position="27"/>
    </location>
</feature>
<sequence>MKFSVTRTLATMASVLSMGLMPASSEAAYTVTVVNHNITGERTDNYPDWFGVRDQVLNGADVATMQEVCSADFAEFQAFFAQYGWHTAFIPMSKYSEGDVDKCGVDGDLGLVLAANRPMALHAYRLPVMGRYHGELGYPGGREFTLFCADVPGMPTPGLFTFCTTHLWSGHSSVSDAQDFEIRAEQATRINSILKPLVQAGRRVVLTGDFNSKPDSLAMDRIYRVNPDGSVNTNKVFWEVDNSYDPICGANKLCRDGQPTIQFTNGNWAKYDYIFAGNVGVNGHTGLALTNIYSPGNPPTSTHRLIKGWVNFQ</sequence>
<dbReference type="EMBL" id="JPMI01000201">
    <property type="protein sequence ID" value="KFA90632.1"/>
    <property type="molecule type" value="Genomic_DNA"/>
</dbReference>
<dbReference type="SUPFAM" id="SSF56219">
    <property type="entry name" value="DNase I-like"/>
    <property type="match status" value="1"/>
</dbReference>
<evidence type="ECO:0000313" key="3">
    <source>
        <dbReference type="EMBL" id="KFA90632.1"/>
    </source>
</evidence>
<dbReference type="GO" id="GO:0003824">
    <property type="term" value="F:catalytic activity"/>
    <property type="evidence" value="ECO:0007669"/>
    <property type="project" value="InterPro"/>
</dbReference>
<dbReference type="InterPro" id="IPR005135">
    <property type="entry name" value="Endo/exonuclease/phosphatase"/>
</dbReference>
<name>A0A084SQ97_9BACT</name>
<dbReference type="Pfam" id="PF03372">
    <property type="entry name" value="Exo_endo_phos"/>
    <property type="match status" value="1"/>
</dbReference>
<reference evidence="3 4" key="1">
    <citation type="submission" date="2014-07" db="EMBL/GenBank/DDBJ databases">
        <title>Draft Genome Sequence of Gephyronic Acid Producer, Cystobacter violaceus Strain Cb vi76.</title>
        <authorList>
            <person name="Stevens D.C."/>
            <person name="Young J."/>
            <person name="Carmichael R."/>
            <person name="Tan J."/>
            <person name="Taylor R.E."/>
        </authorList>
    </citation>
    <scope>NUCLEOTIDE SEQUENCE [LARGE SCALE GENOMIC DNA]</scope>
    <source>
        <strain evidence="3 4">Cb vi76</strain>
    </source>
</reference>
<keyword evidence="1" id="KW-0732">Signal</keyword>
<protein>
    <recommendedName>
        <fullName evidence="2">Endonuclease/exonuclease/phosphatase domain-containing protein</fullName>
    </recommendedName>
</protein>
<dbReference type="AlphaFoldDB" id="A0A084SQ97"/>
<dbReference type="InterPro" id="IPR036691">
    <property type="entry name" value="Endo/exonu/phosph_ase_sf"/>
</dbReference>
<evidence type="ECO:0000256" key="1">
    <source>
        <dbReference type="SAM" id="SignalP"/>
    </source>
</evidence>
<evidence type="ECO:0000259" key="2">
    <source>
        <dbReference type="Pfam" id="PF03372"/>
    </source>
</evidence>
<feature type="chain" id="PRO_5001781623" description="Endonuclease/exonuclease/phosphatase domain-containing protein" evidence="1">
    <location>
        <begin position="28"/>
        <end position="313"/>
    </location>
</feature>
<dbReference type="Gene3D" id="3.60.10.10">
    <property type="entry name" value="Endonuclease/exonuclease/phosphatase"/>
    <property type="match status" value="1"/>
</dbReference>
<proteinExistence type="predicted"/>